<evidence type="ECO:0000313" key="4">
    <source>
        <dbReference type="Proteomes" id="UP001597483"/>
    </source>
</evidence>
<comment type="caution">
    <text evidence="3">The sequence shown here is derived from an EMBL/GenBank/DDBJ whole genome shotgun (WGS) entry which is preliminary data.</text>
</comment>
<evidence type="ECO:0000256" key="1">
    <source>
        <dbReference type="ARBA" id="ARBA00022676"/>
    </source>
</evidence>
<proteinExistence type="predicted"/>
<dbReference type="InterPro" id="IPR050271">
    <property type="entry name" value="UDP-glycosyltransferase"/>
</dbReference>
<dbReference type="SUPFAM" id="SSF53756">
    <property type="entry name" value="UDP-Glycosyltransferase/glycogen phosphorylase"/>
    <property type="match status" value="1"/>
</dbReference>
<dbReference type="CDD" id="cd03784">
    <property type="entry name" value="GT1_Gtf-like"/>
    <property type="match status" value="1"/>
</dbReference>
<dbReference type="PANTHER" id="PTHR48043">
    <property type="entry name" value="EG:EG0003.4 PROTEIN-RELATED"/>
    <property type="match status" value="1"/>
</dbReference>
<keyword evidence="4" id="KW-1185">Reference proteome</keyword>
<dbReference type="RefSeq" id="WP_378303154.1">
    <property type="nucleotide sequence ID" value="NZ_JBHUKS010000006.1"/>
</dbReference>
<dbReference type="Pfam" id="PF00201">
    <property type="entry name" value="UDPGT"/>
    <property type="match status" value="1"/>
</dbReference>
<dbReference type="EMBL" id="JBHUKS010000006">
    <property type="protein sequence ID" value="MFD2467959.1"/>
    <property type="molecule type" value="Genomic_DNA"/>
</dbReference>
<reference evidence="4" key="1">
    <citation type="journal article" date="2019" name="Int. J. Syst. Evol. Microbiol.">
        <title>The Global Catalogue of Microorganisms (GCM) 10K type strain sequencing project: providing services to taxonomists for standard genome sequencing and annotation.</title>
        <authorList>
            <consortium name="The Broad Institute Genomics Platform"/>
            <consortium name="The Broad Institute Genome Sequencing Center for Infectious Disease"/>
            <person name="Wu L."/>
            <person name="Ma J."/>
        </authorList>
    </citation>
    <scope>NUCLEOTIDE SEQUENCE [LARGE SCALE GENOMIC DNA]</scope>
    <source>
        <strain evidence="4">CGMCC 4.7641</strain>
    </source>
</reference>
<sequence length="460" mass="51322">MDSPRRPILFVSSPESGLLNPLLILAAELSGRGVEDLWFATDEPRRTEIEQLGAGTPVEFAALGEVVPEMSAVTWDDETYRAVTQPSRFKAHREVLRRTVDPNLWVGKYRALESAADKIQPALMVIESLSLFAVELAITRKIPFILSVPFMPSNVLTSHTPFSKSYTPASFPVPHSGLPYRMTPAQQLENRLFKLRTLAMFLNPRMTKVVKQNGPIRARLGISPEARGQMARIDAAETVLVYSVPELDYPFPVPDKMRLVGAMVPELPQAPDDRRVAGWLDDRDSVVYMAFGTITRLTPDQVRGLVEVARRLEGRHQVLWKLPDGQQKFLPPEAERPANLRVESWLPSQLDVLAHPSVKVFFTHAGGNGYHEGLYFGKPLVVRPLWVDCHDQAVRGADFGVSLTLDRPATIDPDDVVDKLTRVLETDSFRERAEYFAARQREAGGRRAAADAVLASPALH</sequence>
<dbReference type="InterPro" id="IPR002213">
    <property type="entry name" value="UDP_glucos_trans"/>
</dbReference>
<dbReference type="PANTHER" id="PTHR48043:SF145">
    <property type="entry name" value="FI06409P-RELATED"/>
    <property type="match status" value="1"/>
</dbReference>
<protein>
    <submittedName>
        <fullName evidence="3">Glycosyltransferase</fullName>
    </submittedName>
</protein>
<gene>
    <name evidence="3" type="ORF">ACFSVL_11175</name>
</gene>
<dbReference type="Proteomes" id="UP001597483">
    <property type="component" value="Unassembled WGS sequence"/>
</dbReference>
<evidence type="ECO:0000313" key="3">
    <source>
        <dbReference type="EMBL" id="MFD2467959.1"/>
    </source>
</evidence>
<name>A0ABW5H5F9_9PSEU</name>
<accession>A0ABW5H5F9</accession>
<evidence type="ECO:0000256" key="2">
    <source>
        <dbReference type="ARBA" id="ARBA00022679"/>
    </source>
</evidence>
<keyword evidence="1" id="KW-0328">Glycosyltransferase</keyword>
<organism evidence="3 4">
    <name type="scientific">Amycolatopsis silviterrae</name>
    <dbReference type="NCBI Taxonomy" id="1656914"/>
    <lineage>
        <taxon>Bacteria</taxon>
        <taxon>Bacillati</taxon>
        <taxon>Actinomycetota</taxon>
        <taxon>Actinomycetes</taxon>
        <taxon>Pseudonocardiales</taxon>
        <taxon>Pseudonocardiaceae</taxon>
        <taxon>Amycolatopsis</taxon>
    </lineage>
</organism>
<keyword evidence="2" id="KW-0808">Transferase</keyword>
<dbReference type="Gene3D" id="3.40.50.2000">
    <property type="entry name" value="Glycogen Phosphorylase B"/>
    <property type="match status" value="2"/>
</dbReference>